<dbReference type="Gene3D" id="3.10.20.310">
    <property type="entry name" value="membrane protein fhac"/>
    <property type="match status" value="5"/>
</dbReference>
<feature type="domain" description="POTRA" evidence="11">
    <location>
        <begin position="472"/>
        <end position="544"/>
    </location>
</feature>
<evidence type="ECO:0000256" key="5">
    <source>
        <dbReference type="ARBA" id="ARBA00022737"/>
    </source>
</evidence>
<keyword evidence="3 10" id="KW-0812">Transmembrane</keyword>
<dbReference type="PIRSF" id="PIRSF006076">
    <property type="entry name" value="OM_assembly_OMP85"/>
    <property type="match status" value="1"/>
</dbReference>
<keyword evidence="10" id="KW-1133">Transmembrane helix</keyword>
<dbReference type="PANTHER" id="PTHR12815:SF47">
    <property type="entry name" value="TRANSLOCATION AND ASSEMBLY MODULE SUBUNIT TAMA"/>
    <property type="match status" value="1"/>
</dbReference>
<comment type="caution">
    <text evidence="12">The sequence shown here is derived from an EMBL/GenBank/DDBJ whole genome shotgun (WGS) entry which is preliminary data.</text>
</comment>
<keyword evidence="6 10" id="KW-0472">Membrane</keyword>
<feature type="compositionally biased region" description="Low complexity" evidence="9">
    <location>
        <begin position="123"/>
        <end position="144"/>
    </location>
</feature>
<evidence type="ECO:0000256" key="1">
    <source>
        <dbReference type="ARBA" id="ARBA00004370"/>
    </source>
</evidence>
<dbReference type="Pfam" id="PF07244">
    <property type="entry name" value="POTRA"/>
    <property type="match status" value="5"/>
</dbReference>
<dbReference type="Gene3D" id="2.40.160.50">
    <property type="entry name" value="membrane protein fhac: a member of the omp85/tpsb transporter family"/>
    <property type="match status" value="1"/>
</dbReference>
<dbReference type="AlphaFoldDB" id="A0A538SB72"/>
<evidence type="ECO:0000256" key="10">
    <source>
        <dbReference type="SAM" id="Phobius"/>
    </source>
</evidence>
<dbReference type="PANTHER" id="PTHR12815">
    <property type="entry name" value="SORTING AND ASSEMBLY MACHINERY SAMM50 PROTEIN FAMILY MEMBER"/>
    <property type="match status" value="1"/>
</dbReference>
<evidence type="ECO:0000313" key="12">
    <source>
        <dbReference type="EMBL" id="TMQ48624.1"/>
    </source>
</evidence>
<evidence type="ECO:0000256" key="9">
    <source>
        <dbReference type="SAM" id="MobiDB-lite"/>
    </source>
</evidence>
<evidence type="ECO:0000259" key="11">
    <source>
        <dbReference type="PROSITE" id="PS51779"/>
    </source>
</evidence>
<feature type="region of interest" description="Disordered" evidence="9">
    <location>
        <begin position="1"/>
        <end position="77"/>
    </location>
</feature>
<dbReference type="InterPro" id="IPR039910">
    <property type="entry name" value="D15-like"/>
</dbReference>
<dbReference type="Proteomes" id="UP000320184">
    <property type="component" value="Unassembled WGS sequence"/>
</dbReference>
<evidence type="ECO:0000256" key="3">
    <source>
        <dbReference type="ARBA" id="ARBA00022692"/>
    </source>
</evidence>
<dbReference type="Pfam" id="PF01103">
    <property type="entry name" value="Omp85"/>
    <property type="match status" value="1"/>
</dbReference>
<accession>A0A538SB72</accession>
<dbReference type="GO" id="GO:0009279">
    <property type="term" value="C:cell outer membrane"/>
    <property type="evidence" value="ECO:0007669"/>
    <property type="project" value="UniProtKB-UniRule"/>
</dbReference>
<evidence type="ECO:0000256" key="8">
    <source>
        <dbReference type="NCBIfam" id="TIGR03303"/>
    </source>
</evidence>
<proteinExistence type="predicted"/>
<reference evidence="12 13" key="1">
    <citation type="journal article" date="2019" name="Nat. Microbiol.">
        <title>Mediterranean grassland soil C-N compound turnover is dependent on rainfall and depth, and is mediated by genomically divergent microorganisms.</title>
        <authorList>
            <person name="Diamond S."/>
            <person name="Andeer P.F."/>
            <person name="Li Z."/>
            <person name="Crits-Christoph A."/>
            <person name="Burstein D."/>
            <person name="Anantharaman K."/>
            <person name="Lane K.R."/>
            <person name="Thomas B.C."/>
            <person name="Pan C."/>
            <person name="Northen T.R."/>
            <person name="Banfield J.F."/>
        </authorList>
    </citation>
    <scope>NUCLEOTIDE SEQUENCE [LARGE SCALE GENOMIC DNA]</scope>
    <source>
        <strain evidence="12">WS_3</strain>
    </source>
</reference>
<dbReference type="InterPro" id="IPR023707">
    <property type="entry name" value="OM_assembly_BamA"/>
</dbReference>
<dbReference type="InterPro" id="IPR034746">
    <property type="entry name" value="POTRA"/>
</dbReference>
<dbReference type="GO" id="GO:0071709">
    <property type="term" value="P:membrane assembly"/>
    <property type="evidence" value="ECO:0007669"/>
    <property type="project" value="InterPro"/>
</dbReference>
<keyword evidence="4" id="KW-0732">Signal</keyword>
<dbReference type="PROSITE" id="PS51779">
    <property type="entry name" value="POTRA"/>
    <property type="match status" value="2"/>
</dbReference>
<name>A0A538SB72_UNCEI</name>
<protein>
    <recommendedName>
        <fullName evidence="8">Outer membrane protein assembly factor BamA</fullName>
    </recommendedName>
</protein>
<dbReference type="NCBIfam" id="TIGR03303">
    <property type="entry name" value="OM_YaeT"/>
    <property type="match status" value="1"/>
</dbReference>
<evidence type="ECO:0000256" key="2">
    <source>
        <dbReference type="ARBA" id="ARBA00022452"/>
    </source>
</evidence>
<evidence type="ECO:0000256" key="4">
    <source>
        <dbReference type="ARBA" id="ARBA00022729"/>
    </source>
</evidence>
<feature type="transmembrane region" description="Helical" evidence="10">
    <location>
        <begin position="83"/>
        <end position="105"/>
    </location>
</feature>
<evidence type="ECO:0000256" key="6">
    <source>
        <dbReference type="ARBA" id="ARBA00023136"/>
    </source>
</evidence>
<feature type="region of interest" description="Disordered" evidence="9">
    <location>
        <begin position="123"/>
        <end position="148"/>
    </location>
</feature>
<gene>
    <name evidence="12" type="primary">bamA</name>
    <name evidence="12" type="ORF">E6K73_11570</name>
</gene>
<keyword evidence="2" id="KW-1134">Transmembrane beta strand</keyword>
<dbReference type="EMBL" id="VBOT01000136">
    <property type="protein sequence ID" value="TMQ48624.1"/>
    <property type="molecule type" value="Genomic_DNA"/>
</dbReference>
<organism evidence="12 13">
    <name type="scientific">Eiseniibacteriota bacterium</name>
    <dbReference type="NCBI Taxonomy" id="2212470"/>
    <lineage>
        <taxon>Bacteria</taxon>
        <taxon>Candidatus Eiseniibacteriota</taxon>
    </lineage>
</organism>
<keyword evidence="5" id="KW-0677">Repeat</keyword>
<dbReference type="InterPro" id="IPR010827">
    <property type="entry name" value="BamA/TamA_POTRA"/>
</dbReference>
<evidence type="ECO:0000313" key="13">
    <source>
        <dbReference type="Proteomes" id="UP000320184"/>
    </source>
</evidence>
<evidence type="ECO:0000256" key="7">
    <source>
        <dbReference type="ARBA" id="ARBA00023237"/>
    </source>
</evidence>
<keyword evidence="7" id="KW-0998">Cell outer membrane</keyword>
<sequence>MPRTSTSTSPKRRWSCSSTAGSTPRSGPGPSSGRSRSCSRIPSPSTSCAVSSPPAPTSAWRARTTTSTSIPAPCRSRPPRRRLLAASALALLVAWPASAGAIAGAGGAGPAGRQAAGEALLPPAGQQAAADTAASAPDSTAGDSLSEEAEAALQIGRVSVAGNTLTDSTRILRSFEVPRGRRYSDEEVRRGIRKLFALGLFDDVWVETLPHGDQVDVVIHVRERPRIAKVEFSGNQKRATSELEKKLFLHSGEVYSPTTTRSQVDSLLRYYHQEGFAQASVEAVPDTSAGANHLTLRFVVREGERVKITRIVFAGVTAFPEHKLRKRMKTKTKGFFGGGEVKEENFTEDKERLEAYYHSHGYRDMRVLSQDLEPGDEPRHLTLKATVEEGRLYRIGQVAWSGNQVLDAAPLQKLWQPRPGEKYDASRVEKVQGQAYAEYAERGYLYLGIEPRETVRDSVVDVTFGITEGRPSTIRMVNILGNRNTREKVIRREMAIHEGDRFKRSALVRTQGDISRLGLFEDVQVDFTPADSTDVDINLKVKEKQVGTASAGAGYTSQSGVTGFLELGHNNVLGNGQSLSLHLERGGKRSDYYLSFTEPWFHDTPTLLGFSLFDTRRELDFYQEKRVGGSGRIGRPLPWPDYSRGSLSFSIEAVTVDSLGTLSDADRIALSGLRFGRTVLTNSLQTSFLRNSADNPFYPTKGTRLSSEDEFAGGPFGGEINFHKHRIEGRVYLPSFLKGITTMLRARVGLLGAYADQKSGAPLYETFRLGGGTTPDPLRGYDDYQVVPEKFDRLIGTVHKFIASIDSTTVPGMRDTVFRDTTTYTRVRYPGGHFMTLYTVEQQFPIVHPLHGVVFFDAGNVWDLWSEIRPFDLKLGAGIGFRLEIPLLGNVGLDYGYGFNRDDGPHAKAHFLIGNLNF</sequence>
<dbReference type="InterPro" id="IPR000184">
    <property type="entry name" value="Bac_surfAg_D15"/>
</dbReference>
<feature type="compositionally biased region" description="Low complexity" evidence="9">
    <location>
        <begin position="17"/>
        <end position="47"/>
    </location>
</feature>
<feature type="domain" description="POTRA" evidence="11">
    <location>
        <begin position="225"/>
        <end position="303"/>
    </location>
</feature>
<feature type="compositionally biased region" description="Low complexity" evidence="9">
    <location>
        <begin position="57"/>
        <end position="75"/>
    </location>
</feature>
<comment type="subcellular location">
    <subcellularLocation>
        <location evidence="1">Membrane</location>
    </subcellularLocation>
</comment>